<dbReference type="EMBL" id="JAUDFV010000074">
    <property type="protein sequence ID" value="KAL2734435.1"/>
    <property type="molecule type" value="Genomic_DNA"/>
</dbReference>
<feature type="binding site" evidence="16">
    <location>
        <position position="888"/>
    </location>
    <ligand>
        <name>ATP</name>
        <dbReference type="ChEBI" id="CHEBI:30616"/>
    </ligand>
</feature>
<protein>
    <recommendedName>
        <fullName evidence="18">Phospholipid-transporting ATPase</fullName>
        <ecNumber evidence="18">7.6.2.1</ecNumber>
    </recommendedName>
</protein>
<dbReference type="PANTHER" id="PTHR24092">
    <property type="entry name" value="PROBABLE PHOSPHOLIPID-TRANSPORTING ATPASE"/>
    <property type="match status" value="1"/>
</dbReference>
<feature type="binding site" evidence="16">
    <location>
        <position position="663"/>
    </location>
    <ligand>
        <name>ATP</name>
        <dbReference type="ChEBI" id="CHEBI:30616"/>
    </ligand>
</feature>
<dbReference type="PRINTS" id="PR00119">
    <property type="entry name" value="CATATPASE"/>
</dbReference>
<evidence type="ECO:0000256" key="3">
    <source>
        <dbReference type="ARBA" id="ARBA00008109"/>
    </source>
</evidence>
<evidence type="ECO:0000259" key="19">
    <source>
        <dbReference type="Pfam" id="PF00122"/>
    </source>
</evidence>
<keyword evidence="8 16" id="KW-0067">ATP-binding</keyword>
<feature type="transmembrane region" description="Helical" evidence="18">
    <location>
        <begin position="1171"/>
        <end position="1193"/>
    </location>
</feature>
<dbReference type="GO" id="GO:0140326">
    <property type="term" value="F:ATPase-coupled intramembrane lipid transporter activity"/>
    <property type="evidence" value="ECO:0007669"/>
    <property type="project" value="UniProtKB-EC"/>
</dbReference>
<evidence type="ECO:0000256" key="8">
    <source>
        <dbReference type="ARBA" id="ARBA00022840"/>
    </source>
</evidence>
<evidence type="ECO:0000256" key="18">
    <source>
        <dbReference type="RuleBase" id="RU362033"/>
    </source>
</evidence>
<dbReference type="NCBIfam" id="TIGR01652">
    <property type="entry name" value="ATPase-Plipid"/>
    <property type="match status" value="1"/>
</dbReference>
<dbReference type="Gene3D" id="2.70.150.10">
    <property type="entry name" value="Calcium-transporting ATPase, cytoplasmic transduction domain A"/>
    <property type="match status" value="1"/>
</dbReference>
<evidence type="ECO:0000259" key="21">
    <source>
        <dbReference type="Pfam" id="PF15867"/>
    </source>
</evidence>
<dbReference type="InterPro" id="IPR025986">
    <property type="entry name" value="RPAP3-like_C"/>
</dbReference>
<dbReference type="InterPro" id="IPR044492">
    <property type="entry name" value="P_typ_ATPase_HD_dom"/>
</dbReference>
<keyword evidence="11 18" id="KW-1133">Transmembrane helix</keyword>
<feature type="binding site" evidence="16">
    <location>
        <position position="662"/>
    </location>
    <ligand>
        <name>ATP</name>
        <dbReference type="ChEBI" id="CHEBI:30616"/>
    </ligand>
</feature>
<feature type="transmembrane region" description="Helical" evidence="18">
    <location>
        <begin position="577"/>
        <end position="596"/>
    </location>
</feature>
<dbReference type="Pfam" id="PF13877">
    <property type="entry name" value="RPAP3_C"/>
    <property type="match status" value="1"/>
</dbReference>
<feature type="domain" description="P-type ATPase C-terminal" evidence="23">
    <location>
        <begin position="1111"/>
        <end position="1338"/>
    </location>
</feature>
<dbReference type="GO" id="GO:0005524">
    <property type="term" value="F:ATP binding"/>
    <property type="evidence" value="ECO:0007669"/>
    <property type="project" value="UniProtKB-UniRule"/>
</dbReference>
<proteinExistence type="inferred from homology"/>
<evidence type="ECO:0000256" key="4">
    <source>
        <dbReference type="ARBA" id="ARBA00022448"/>
    </source>
</evidence>
<feature type="active site" description="4-aspartylphosphate intermediate" evidence="15">
    <location>
        <position position="662"/>
    </location>
</feature>
<feature type="domain" description="P-type ATPase A" evidence="19">
    <location>
        <begin position="399"/>
        <end position="551"/>
    </location>
</feature>
<dbReference type="SUPFAM" id="SSF81653">
    <property type="entry name" value="Calcium ATPase, transduction domain A"/>
    <property type="match status" value="1"/>
</dbReference>
<comment type="similarity">
    <text evidence="3 18">Belongs to the cation transport ATPase (P-type) (TC 3.A.3) family. Type IV subfamily.</text>
</comment>
<dbReference type="SFLD" id="SFLDS00003">
    <property type="entry name" value="Haloacid_Dehalogenase"/>
    <property type="match status" value="1"/>
</dbReference>
<dbReference type="InterPro" id="IPR023299">
    <property type="entry name" value="ATPase_P-typ_cyto_dom_N"/>
</dbReference>
<dbReference type="Pfam" id="PF16209">
    <property type="entry name" value="PhoLip_ATPase_N"/>
    <property type="match status" value="1"/>
</dbReference>
<name>A0ABD2BNS6_VESSQ</name>
<comment type="caution">
    <text evidence="24">The sequence shown here is derived from an EMBL/GenBank/DDBJ whole genome shotgun (WGS) entry which is preliminary data.</text>
</comment>
<keyword evidence="9 17" id="KW-0460">Magnesium</keyword>
<dbReference type="SUPFAM" id="SSF81665">
    <property type="entry name" value="Calcium ATPase, transmembrane domain M"/>
    <property type="match status" value="1"/>
</dbReference>
<dbReference type="InterPro" id="IPR059000">
    <property type="entry name" value="ATPase_P-type_domA"/>
</dbReference>
<dbReference type="InterPro" id="IPR032630">
    <property type="entry name" value="P_typ_ATPase_c"/>
</dbReference>
<dbReference type="Gene3D" id="3.40.50.1000">
    <property type="entry name" value="HAD superfamily/HAD-like"/>
    <property type="match status" value="1"/>
</dbReference>
<feature type="binding site" evidence="16">
    <location>
        <position position="977"/>
    </location>
    <ligand>
        <name>ATP</name>
        <dbReference type="ChEBI" id="CHEBI:30616"/>
    </ligand>
</feature>
<feature type="transmembrane region" description="Helical" evidence="18">
    <location>
        <begin position="1145"/>
        <end position="1165"/>
    </location>
</feature>
<feature type="binding site" evidence="17">
    <location>
        <position position="664"/>
    </location>
    <ligand>
        <name>Mg(2+)</name>
        <dbReference type="ChEBI" id="CHEBI:18420"/>
    </ligand>
</feature>
<dbReference type="FunFam" id="3.40.1110.10:FF:000097">
    <property type="entry name" value="Phospholipid-transporting ATPase"/>
    <property type="match status" value="1"/>
</dbReference>
<dbReference type="Pfam" id="PF13246">
    <property type="entry name" value="Cation_ATPase"/>
    <property type="match status" value="1"/>
</dbReference>
<feature type="domain" description="P-type ATPase N-terminal" evidence="22">
    <location>
        <begin position="300"/>
        <end position="355"/>
    </location>
</feature>
<evidence type="ECO:0000259" key="20">
    <source>
        <dbReference type="Pfam" id="PF13877"/>
    </source>
</evidence>
<feature type="domain" description="Dynein attachment factor N-terminal" evidence="21">
    <location>
        <begin position="8"/>
        <end position="74"/>
    </location>
</feature>
<dbReference type="CDD" id="cd07541">
    <property type="entry name" value="P-type_ATPase_APLT_Neo1-like"/>
    <property type="match status" value="1"/>
</dbReference>
<feature type="binding site" evidence="17">
    <location>
        <position position="1088"/>
    </location>
    <ligand>
        <name>Mg(2+)</name>
        <dbReference type="ChEBI" id="CHEBI:18420"/>
    </ligand>
</feature>
<feature type="binding site" evidence="17">
    <location>
        <position position="1084"/>
    </location>
    <ligand>
        <name>Mg(2+)</name>
        <dbReference type="ChEBI" id="CHEBI:18420"/>
    </ligand>
</feature>
<dbReference type="SFLD" id="SFLDG00002">
    <property type="entry name" value="C1.7:_P-type_atpase_like"/>
    <property type="match status" value="1"/>
</dbReference>
<evidence type="ECO:0000313" key="24">
    <source>
        <dbReference type="EMBL" id="KAL2734435.1"/>
    </source>
</evidence>
<feature type="transmembrane region" description="Helical" evidence="18">
    <location>
        <begin position="352"/>
        <end position="371"/>
    </location>
</feature>
<evidence type="ECO:0000256" key="7">
    <source>
        <dbReference type="ARBA" id="ARBA00022741"/>
    </source>
</evidence>
<accession>A0ABD2BNS6</accession>
<organism evidence="24 25">
    <name type="scientific">Vespula squamosa</name>
    <name type="common">Southern yellow jacket</name>
    <name type="synonym">Wasp</name>
    <dbReference type="NCBI Taxonomy" id="30214"/>
    <lineage>
        <taxon>Eukaryota</taxon>
        <taxon>Metazoa</taxon>
        <taxon>Ecdysozoa</taxon>
        <taxon>Arthropoda</taxon>
        <taxon>Hexapoda</taxon>
        <taxon>Insecta</taxon>
        <taxon>Pterygota</taxon>
        <taxon>Neoptera</taxon>
        <taxon>Endopterygota</taxon>
        <taxon>Hymenoptera</taxon>
        <taxon>Apocrita</taxon>
        <taxon>Aculeata</taxon>
        <taxon>Vespoidea</taxon>
        <taxon>Vespidae</taxon>
        <taxon>Vespinae</taxon>
        <taxon>Vespula</taxon>
    </lineage>
</organism>
<feature type="binding site" evidence="16">
    <location>
        <position position="976"/>
    </location>
    <ligand>
        <name>ATP</name>
        <dbReference type="ChEBI" id="CHEBI:30616"/>
    </ligand>
</feature>
<evidence type="ECO:0000313" key="25">
    <source>
        <dbReference type="Proteomes" id="UP001607302"/>
    </source>
</evidence>
<feature type="transmembrane region" description="Helical" evidence="18">
    <location>
        <begin position="602"/>
        <end position="620"/>
    </location>
</feature>
<dbReference type="Proteomes" id="UP001607302">
    <property type="component" value="Unassembled WGS sequence"/>
</dbReference>
<gene>
    <name evidence="24" type="ORF">V1478_004133</name>
</gene>
<evidence type="ECO:0000259" key="22">
    <source>
        <dbReference type="Pfam" id="PF16209"/>
    </source>
</evidence>
<dbReference type="GO" id="GO:0000287">
    <property type="term" value="F:magnesium ion binding"/>
    <property type="evidence" value="ECO:0007669"/>
    <property type="project" value="UniProtKB-UniRule"/>
</dbReference>
<dbReference type="InterPro" id="IPR023298">
    <property type="entry name" value="ATPase_P-typ_TM_dom_sf"/>
</dbReference>
<comment type="catalytic activity">
    <reaction evidence="14 18">
        <text>ATP + H2O + phospholipidSide 1 = ADP + phosphate + phospholipidSide 2.</text>
        <dbReference type="EC" id="7.6.2.1"/>
    </reaction>
</comment>
<dbReference type="Pfam" id="PF16212">
    <property type="entry name" value="PhoLip_ATPase_C"/>
    <property type="match status" value="1"/>
</dbReference>
<feature type="binding site" evidence="16">
    <location>
        <position position="1058"/>
    </location>
    <ligand>
        <name>ATP</name>
        <dbReference type="ChEBI" id="CHEBI:30616"/>
    </ligand>
</feature>
<keyword evidence="4" id="KW-0813">Transport</keyword>
<feature type="transmembrane region" description="Helical" evidence="18">
    <location>
        <begin position="1223"/>
        <end position="1243"/>
    </location>
</feature>
<feature type="transmembrane region" description="Helical" evidence="18">
    <location>
        <begin position="1249"/>
        <end position="1271"/>
    </location>
</feature>
<dbReference type="InterPro" id="IPR032631">
    <property type="entry name" value="P-type_ATPase_N"/>
</dbReference>
<reference evidence="24 25" key="1">
    <citation type="journal article" date="2024" name="Ann. Entomol. Soc. Am.">
        <title>Genomic analyses of the southern and eastern yellowjacket wasps (Hymenoptera: Vespidae) reveal evolutionary signatures of social life.</title>
        <authorList>
            <person name="Catto M.A."/>
            <person name="Caine P.B."/>
            <person name="Orr S.E."/>
            <person name="Hunt B.G."/>
            <person name="Goodisman M.A.D."/>
        </authorList>
    </citation>
    <scope>NUCLEOTIDE SEQUENCE [LARGE SCALE GENOMIC DNA]</scope>
    <source>
        <strain evidence="24">233</strain>
        <tissue evidence="24">Head and thorax</tissue>
    </source>
</reference>
<evidence type="ECO:0000256" key="10">
    <source>
        <dbReference type="ARBA" id="ARBA00022967"/>
    </source>
</evidence>
<dbReference type="PROSITE" id="PS00154">
    <property type="entry name" value="ATPASE_E1_E2"/>
    <property type="match status" value="1"/>
</dbReference>
<feature type="binding site" evidence="16">
    <location>
        <position position="1087"/>
    </location>
    <ligand>
        <name>ATP</name>
        <dbReference type="ChEBI" id="CHEBI:30616"/>
    </ligand>
</feature>
<dbReference type="InterPro" id="IPR031733">
    <property type="entry name" value="Dynein_attach_N"/>
</dbReference>
<dbReference type="InterPro" id="IPR006539">
    <property type="entry name" value="P-type_ATPase_IV"/>
</dbReference>
<comment type="subcellular location">
    <subcellularLocation>
        <location evidence="2">Endomembrane system</location>
        <topology evidence="2">Multi-pass membrane protein</topology>
    </subcellularLocation>
    <subcellularLocation>
        <location evidence="18">Membrane</location>
        <topology evidence="18">Multi-pass membrane protein</topology>
    </subcellularLocation>
</comment>
<dbReference type="Gene3D" id="3.40.1110.10">
    <property type="entry name" value="Calcium-transporting ATPase, cytoplasmic domain N"/>
    <property type="match status" value="1"/>
</dbReference>
<evidence type="ECO:0000256" key="14">
    <source>
        <dbReference type="ARBA" id="ARBA00034036"/>
    </source>
</evidence>
<evidence type="ECO:0000256" key="5">
    <source>
        <dbReference type="ARBA" id="ARBA00022692"/>
    </source>
</evidence>
<feature type="binding site" evidence="16">
    <location>
        <position position="835"/>
    </location>
    <ligand>
        <name>ATP</name>
        <dbReference type="ChEBI" id="CHEBI:30616"/>
    </ligand>
</feature>
<dbReference type="InterPro" id="IPR001757">
    <property type="entry name" value="P_typ_ATPase"/>
</dbReference>
<feature type="transmembrane region" description="Helical" evidence="18">
    <location>
        <begin position="1278"/>
        <end position="1296"/>
    </location>
</feature>
<dbReference type="PANTHER" id="PTHR24092:SF5">
    <property type="entry name" value="PHOSPHOLIPID-TRANSPORTING ATPASE"/>
    <property type="match status" value="1"/>
</dbReference>
<keyword evidence="7 16" id="KW-0547">Nucleotide-binding</keyword>
<dbReference type="Pfam" id="PF00122">
    <property type="entry name" value="E1-E2_ATPase"/>
    <property type="match status" value="1"/>
</dbReference>
<evidence type="ECO:0000256" key="15">
    <source>
        <dbReference type="PIRSR" id="PIRSR606539-1"/>
    </source>
</evidence>
<dbReference type="SFLD" id="SFLDF00027">
    <property type="entry name" value="p-type_atpase"/>
    <property type="match status" value="1"/>
</dbReference>
<keyword evidence="25" id="KW-1185">Reference proteome</keyword>
<feature type="binding site" evidence="16">
    <location>
        <position position="978"/>
    </location>
    <ligand>
        <name>ATP</name>
        <dbReference type="ChEBI" id="CHEBI:30616"/>
    </ligand>
</feature>
<dbReference type="GO" id="GO:0005737">
    <property type="term" value="C:cytoplasm"/>
    <property type="evidence" value="ECO:0007669"/>
    <property type="project" value="UniProtKB-ARBA"/>
</dbReference>
<dbReference type="SUPFAM" id="SSF56784">
    <property type="entry name" value="HAD-like"/>
    <property type="match status" value="1"/>
</dbReference>
<feature type="transmembrane region" description="Helical" evidence="18">
    <location>
        <begin position="1311"/>
        <end position="1329"/>
    </location>
</feature>
<evidence type="ECO:0000256" key="2">
    <source>
        <dbReference type="ARBA" id="ARBA00004127"/>
    </source>
</evidence>
<keyword evidence="12" id="KW-0445">Lipid transport</keyword>
<feature type="binding site" evidence="16">
    <location>
        <position position="1064"/>
    </location>
    <ligand>
        <name>ATP</name>
        <dbReference type="ChEBI" id="CHEBI:30616"/>
    </ligand>
</feature>
<evidence type="ECO:0000256" key="13">
    <source>
        <dbReference type="ARBA" id="ARBA00023136"/>
    </source>
</evidence>
<feature type="binding site" evidence="17">
    <location>
        <position position="662"/>
    </location>
    <ligand>
        <name>Mg(2+)</name>
        <dbReference type="ChEBI" id="CHEBI:18420"/>
    </ligand>
</feature>
<feature type="binding site" evidence="16">
    <location>
        <position position="859"/>
    </location>
    <ligand>
        <name>ATP</name>
        <dbReference type="ChEBI" id="CHEBI:30616"/>
    </ligand>
</feature>
<evidence type="ECO:0000256" key="6">
    <source>
        <dbReference type="ARBA" id="ARBA00022723"/>
    </source>
</evidence>
<dbReference type="EC" id="7.6.2.1" evidence="18"/>
<dbReference type="GO" id="GO:0012505">
    <property type="term" value="C:endomembrane system"/>
    <property type="evidence" value="ECO:0007669"/>
    <property type="project" value="UniProtKB-SubCell"/>
</dbReference>
<comment type="cofactor">
    <cofactor evidence="1 17">
        <name>Mg(2+)</name>
        <dbReference type="ChEBI" id="CHEBI:18420"/>
    </cofactor>
</comment>
<evidence type="ECO:0000256" key="11">
    <source>
        <dbReference type="ARBA" id="ARBA00022989"/>
    </source>
</evidence>
<evidence type="ECO:0000256" key="12">
    <source>
        <dbReference type="ARBA" id="ARBA00023055"/>
    </source>
</evidence>
<dbReference type="InterPro" id="IPR018303">
    <property type="entry name" value="ATPase_P-typ_P_site"/>
</dbReference>
<dbReference type="FunFam" id="3.40.50.1000:FF:000009">
    <property type="entry name" value="Phospholipid-transporting ATPase"/>
    <property type="match status" value="1"/>
</dbReference>
<keyword evidence="6 17" id="KW-0479">Metal-binding</keyword>
<dbReference type="GO" id="GO:0016020">
    <property type="term" value="C:membrane"/>
    <property type="evidence" value="ECO:0007669"/>
    <property type="project" value="UniProtKB-SubCell"/>
</dbReference>
<dbReference type="InterPro" id="IPR023214">
    <property type="entry name" value="HAD_sf"/>
</dbReference>
<dbReference type="InterPro" id="IPR008250">
    <property type="entry name" value="ATPase_P-typ_transduc_dom_A_sf"/>
</dbReference>
<evidence type="ECO:0000259" key="23">
    <source>
        <dbReference type="Pfam" id="PF16212"/>
    </source>
</evidence>
<evidence type="ECO:0000256" key="16">
    <source>
        <dbReference type="PIRSR" id="PIRSR606539-2"/>
    </source>
</evidence>
<evidence type="ECO:0000256" key="9">
    <source>
        <dbReference type="ARBA" id="ARBA00022842"/>
    </source>
</evidence>
<feature type="domain" description="RNA-polymerase II-associated protein 3-like C-terminal" evidence="20">
    <location>
        <begin position="108"/>
        <end position="201"/>
    </location>
</feature>
<feature type="binding site" evidence="16">
    <location>
        <position position="793"/>
    </location>
    <ligand>
        <name>ATP</name>
        <dbReference type="ChEBI" id="CHEBI:30616"/>
    </ligand>
</feature>
<dbReference type="InterPro" id="IPR036412">
    <property type="entry name" value="HAD-like_sf"/>
</dbReference>
<evidence type="ECO:0000256" key="1">
    <source>
        <dbReference type="ARBA" id="ARBA00001946"/>
    </source>
</evidence>
<keyword evidence="13 18" id="KW-0472">Membrane</keyword>
<feature type="binding site" evidence="16">
    <location>
        <position position="1088"/>
    </location>
    <ligand>
        <name>ATP</name>
        <dbReference type="ChEBI" id="CHEBI:30616"/>
    </ligand>
</feature>
<dbReference type="SUPFAM" id="SSF81660">
    <property type="entry name" value="Metal cation-transporting ATPase, ATP-binding domain N"/>
    <property type="match status" value="1"/>
</dbReference>
<sequence length="1345" mass="153700">MSILKSPIDYKILQDELYEELKANELYKLQNDAKIRAVEQGVPTYEHFRQMVNAAHLKPLEPKDIKSKSAVLWNSISINHKSEFLTSTYENGTKLIKEKLNEFANTIPKNYKTFIQMWRNTNDSKMKFLYLYNARDILKNKIFYSEIPPFFLCDIINVCLEYEKQNSLNAEEIKAIIEILTILSTCNRFNLAINFMADHEKENCSRLLKYLEDKSMRLEEMPLRFSSDERDFEMDEETDYLLQPPEDSIRLLTSRRRRFNNCSKFLKTSLCGCCTWMWRRCCRERELRARVIHIGQPMYDKFPTNVIRNQKYNVVTFLPMVLFQQFKFFLNLYFLLMAISQFIPDIRIGYLYTYWGPLCFVLTVTICREAVDDFRRYKRDKEVNAQKYQRLVKGLDIPELVPSSKLRVGDLVIVEKGQRVPADLVLLRTTEKSGACFVRTDQLDGETDWKLRLAIPATQKLENHSQLFDIKASLYVEKPQKDIHSFIGTFTRVSIQNNFGNFITGLMCMLHSQYDGYSSEESLGVDNTLWANTAVASGSALGIVVYTGQETRSLMNHSAPRSKVGLLDQEINQLTKVLFCAVIGLALVMMCLKGFNGPWYRYMFRFVLLFSYIIPISLRVNLDIGKAFYAWCIQRDKDIIGTVVRTTTIPEELGRISYLLSDKTGTLTQNIMVFKKLHMGTISYSQETFDEVTSVLKSCYTTLENSPTKPPVHSGKMRRSESTRIYDAVHALALCHNVTPVYDEISATTNLDSVSVETGETGDSGSVQSQAEADQHYYLPEQKRNYQASSPDEVALVKWTEEVGLALVKRDLNSMQLKAPNGKILNYTILQIFPFTSETKRMGIIVKSEATSEIVFYLKGADVVMSGIVQYNDWLEEECGNMAREGLRTLVVAKKNLTEEQYLDFETKYNAARMYVSDRVSRVTAVVESLEREMELLCVTGVEDKLQNGVRTTLELLRNAGIKARIFYYFQVWMLTGDKLETATCIAKSSLLVSRTKGLHVFKSVLTRTDAHLELNTFRKKQDCALVISGDSLDVCLQYYEQEFLELACGSPAVVCCRCSPTQKADVVSLIQRHTGKRTAAVGDGGNDVSMIQAADAGIGLEGLEGRQASLAADFSISQFNHLSHLLLVHGRRSYKRSAALSQFVIHRGLIISTMQAVFSAVFYLSSVALYQGFLMVGYATIYTMFPVFSLVLDKDVSGKIALTYPELYKELSKGRSLSYKTFFMWVLISIYQGGVIMYGALIMFEDEFIHIVAISFSALVLTELIMVALTIRTWHHIMILAEIFSLALYLLSLVVLKDYFDAEFIKTTDFLWKVLVITLVSCMPLYILKFLRKKFSPPSYTKLS</sequence>
<evidence type="ECO:0000256" key="17">
    <source>
        <dbReference type="PIRSR" id="PIRSR606539-3"/>
    </source>
</evidence>
<feature type="binding site" evidence="16">
    <location>
        <position position="664"/>
    </location>
    <ligand>
        <name>ATP</name>
        <dbReference type="ChEBI" id="CHEBI:30616"/>
    </ligand>
</feature>
<dbReference type="NCBIfam" id="TIGR01494">
    <property type="entry name" value="ATPase_P-type"/>
    <property type="match status" value="2"/>
</dbReference>
<keyword evidence="10 18" id="KW-1278">Translocase</keyword>
<dbReference type="Pfam" id="PF15867">
    <property type="entry name" value="Dynein_attach_N"/>
    <property type="match status" value="1"/>
</dbReference>
<keyword evidence="5 18" id="KW-0812">Transmembrane</keyword>